<dbReference type="EMBL" id="AOIN01000044">
    <property type="protein sequence ID" value="ELZ01449.1"/>
    <property type="molecule type" value="Genomic_DNA"/>
</dbReference>
<keyword evidence="4" id="KW-1185">Reference proteome</keyword>
<evidence type="ECO:0000313" key="3">
    <source>
        <dbReference type="EMBL" id="ELZ01449.1"/>
    </source>
</evidence>
<keyword evidence="1" id="KW-1133">Transmembrane helix</keyword>
<dbReference type="PATRIC" id="fig|1227492.4.peg.1309"/>
<dbReference type="PANTHER" id="PTHR38138">
    <property type="entry name" value="VNG6441H"/>
    <property type="match status" value="1"/>
</dbReference>
<dbReference type="Pfam" id="PF07790">
    <property type="entry name" value="Pilin_N"/>
    <property type="match status" value="1"/>
</dbReference>
<feature type="domain" description="Archaeal Type IV pilin N-terminal" evidence="2">
    <location>
        <begin position="24"/>
        <end position="98"/>
    </location>
</feature>
<evidence type="ECO:0000256" key="1">
    <source>
        <dbReference type="SAM" id="Phobius"/>
    </source>
</evidence>
<organism evidence="3 4">
    <name type="scientific">Natrialba chahannaoensis JCM 10990</name>
    <dbReference type="NCBI Taxonomy" id="1227492"/>
    <lineage>
        <taxon>Archaea</taxon>
        <taxon>Methanobacteriati</taxon>
        <taxon>Methanobacteriota</taxon>
        <taxon>Stenosarchaea group</taxon>
        <taxon>Halobacteria</taxon>
        <taxon>Halobacteriales</taxon>
        <taxon>Natrialbaceae</taxon>
        <taxon>Natrialba</taxon>
    </lineage>
</organism>
<comment type="caution">
    <text evidence="3">The sequence shown here is derived from an EMBL/GenBank/DDBJ whole genome shotgun (WGS) entry which is preliminary data.</text>
</comment>
<dbReference type="RefSeq" id="WP_006166739.1">
    <property type="nucleotide sequence ID" value="NZ_AOIN01000044.1"/>
</dbReference>
<reference evidence="3 4" key="1">
    <citation type="journal article" date="2014" name="PLoS Genet.">
        <title>Phylogenetically driven sequencing of extremely halophilic archaea reveals strategies for static and dynamic osmo-response.</title>
        <authorList>
            <person name="Becker E.A."/>
            <person name="Seitzer P.M."/>
            <person name="Tritt A."/>
            <person name="Larsen D."/>
            <person name="Krusor M."/>
            <person name="Yao A.I."/>
            <person name="Wu D."/>
            <person name="Madern D."/>
            <person name="Eisen J.A."/>
            <person name="Darling A.E."/>
            <person name="Facciotti M.T."/>
        </authorList>
    </citation>
    <scope>NUCLEOTIDE SEQUENCE [LARGE SCALE GENOMIC DNA]</scope>
    <source>
        <strain evidence="3 4">JCM 10990</strain>
    </source>
</reference>
<dbReference type="NCBIfam" id="TIGR02537">
    <property type="entry name" value="arch_flag_Nterm"/>
    <property type="match status" value="1"/>
</dbReference>
<evidence type="ECO:0000313" key="4">
    <source>
        <dbReference type="Proteomes" id="UP000011693"/>
    </source>
</evidence>
<evidence type="ECO:0000259" key="2">
    <source>
        <dbReference type="Pfam" id="PF07790"/>
    </source>
</evidence>
<dbReference type="PANTHER" id="PTHR38138:SF1">
    <property type="entry name" value="ARCHAEAL TYPE IV PILIN N-TERMINAL DOMAIN-CONTAINING PROTEIN"/>
    <property type="match status" value="1"/>
</dbReference>
<proteinExistence type="predicted"/>
<protein>
    <recommendedName>
        <fullName evidence="2">Archaeal Type IV pilin N-terminal domain-containing protein</fullName>
    </recommendedName>
</protein>
<dbReference type="OrthoDB" id="201989at2157"/>
<accession>M0AVM8</accession>
<keyword evidence="1" id="KW-0472">Membrane</keyword>
<sequence>MSRVAPNRLVNHRVRNQTSTRQCRGLSPIIGCIVLLVVTVCLASILVIAVSGVAITTPVPAVSFDVHADGDEGTLTLEHTAGDDIDVTDLSVSVAINETELEYQPPVPFVGADGFRGSPSGPFNLRSDTIWQSGERASVTIAETNEPLLESGDVVRVTLTVEGQQIGERETIAV</sequence>
<gene>
    <name evidence="3" type="ORF">C482_06734</name>
</gene>
<dbReference type="InterPro" id="IPR012859">
    <property type="entry name" value="Pilin_N_archaeal"/>
</dbReference>
<name>M0AVM8_9EURY</name>
<dbReference type="Proteomes" id="UP000011693">
    <property type="component" value="Unassembled WGS sequence"/>
</dbReference>
<dbReference type="InterPro" id="IPR013373">
    <property type="entry name" value="Flagellin/pilin_N_arc"/>
</dbReference>
<keyword evidence="1" id="KW-0812">Transmembrane</keyword>
<feature type="transmembrane region" description="Helical" evidence="1">
    <location>
        <begin position="29"/>
        <end position="55"/>
    </location>
</feature>
<dbReference type="AlphaFoldDB" id="M0AVM8"/>